<dbReference type="PANTHER" id="PTHR30373">
    <property type="entry name" value="UPF0603 PROTEIN YGCG"/>
    <property type="match status" value="1"/>
</dbReference>
<dbReference type="EMBL" id="WOXT01000001">
    <property type="protein sequence ID" value="MUV13848.1"/>
    <property type="molecule type" value="Genomic_DNA"/>
</dbReference>
<dbReference type="Gene3D" id="3.10.310.50">
    <property type="match status" value="1"/>
</dbReference>
<dbReference type="RefSeq" id="WP_156641075.1">
    <property type="nucleotide sequence ID" value="NZ_WOXT01000001.1"/>
</dbReference>
<comment type="caution">
    <text evidence="2">The sequence shown here is derived from an EMBL/GenBank/DDBJ whole genome shotgun (WGS) entry which is preliminary data.</text>
</comment>
<evidence type="ECO:0000259" key="1">
    <source>
        <dbReference type="Pfam" id="PF04536"/>
    </source>
</evidence>
<dbReference type="PANTHER" id="PTHR30373:SF8">
    <property type="entry name" value="BLL7265 PROTEIN"/>
    <property type="match status" value="1"/>
</dbReference>
<dbReference type="Pfam" id="PF04536">
    <property type="entry name" value="TPM_phosphatase"/>
    <property type="match status" value="1"/>
</dbReference>
<dbReference type="InterPro" id="IPR007621">
    <property type="entry name" value="TPM_dom"/>
</dbReference>
<reference evidence="2 3" key="1">
    <citation type="submission" date="2019-12" db="EMBL/GenBank/DDBJ databases">
        <authorList>
            <person name="Xu J."/>
        </authorList>
    </citation>
    <scope>NUCLEOTIDE SEQUENCE [LARGE SCALE GENOMIC DNA]</scope>
    <source>
        <strain evidence="2 3">HX-5-24</strain>
    </source>
</reference>
<organism evidence="2 3">
    <name type="scientific">Noviluteimonas gilva</name>
    <dbReference type="NCBI Taxonomy" id="2682097"/>
    <lineage>
        <taxon>Bacteria</taxon>
        <taxon>Pseudomonadati</taxon>
        <taxon>Pseudomonadota</taxon>
        <taxon>Gammaproteobacteria</taxon>
        <taxon>Lysobacterales</taxon>
        <taxon>Lysobacteraceae</taxon>
        <taxon>Noviluteimonas</taxon>
    </lineage>
</organism>
<evidence type="ECO:0000313" key="2">
    <source>
        <dbReference type="EMBL" id="MUV13848.1"/>
    </source>
</evidence>
<keyword evidence="3" id="KW-1185">Reference proteome</keyword>
<sequence length="161" mass="18075">MRLFRHLFAPSAQAWLPEAAMARITQAIDNGELRHSGEICFAVEPALHWRHVLRGTHARERAEQAFSKLRVWDTEANTGVLLYVLLADHRLEIVADRGLRGVDPAAWRAVCETIETGLRSDDPGSAIVRGIEAISTLLAEHAPRVDGREDRDELPNKPRFL</sequence>
<dbReference type="Proteomes" id="UP000479692">
    <property type="component" value="Unassembled WGS sequence"/>
</dbReference>
<gene>
    <name evidence="2" type="ORF">GN331_06445</name>
</gene>
<evidence type="ECO:0000313" key="3">
    <source>
        <dbReference type="Proteomes" id="UP000479692"/>
    </source>
</evidence>
<name>A0A7C9M0T6_9GAMM</name>
<feature type="domain" description="TPM" evidence="1">
    <location>
        <begin position="16"/>
        <end position="135"/>
    </location>
</feature>
<dbReference type="AlphaFoldDB" id="A0A7C9M0T6"/>
<protein>
    <recommendedName>
        <fullName evidence="1">TPM domain-containing protein</fullName>
    </recommendedName>
</protein>
<accession>A0A7C9M0T6</accession>
<proteinExistence type="predicted"/>